<comment type="caution">
    <text evidence="2">The sequence shown here is derived from an EMBL/GenBank/DDBJ whole genome shotgun (WGS) entry which is preliminary data.</text>
</comment>
<sequence length="119" mass="12716">MTNLVVAARYGVWGAGMLLAASMSCPQVAVSRADPTRPAEPDVVSYATTAAPAVCRSLDIRPTLRGVLLAMQDVMDQSGFGSRQASQVVTLSVTDQCPRHTHLLEEMVALVENKGEELM</sequence>
<feature type="chain" id="PRO_5039323647" description="DUF732 domain-containing protein" evidence="1">
    <location>
        <begin position="30"/>
        <end position="119"/>
    </location>
</feature>
<name>A0A557XTS5_9MYCO</name>
<accession>A0A557XTS5</accession>
<proteinExistence type="predicted"/>
<gene>
    <name evidence="2" type="ORF">FPZ47_12020</name>
</gene>
<evidence type="ECO:0008006" key="4">
    <source>
        <dbReference type="Google" id="ProtNLM"/>
    </source>
</evidence>
<evidence type="ECO:0000313" key="2">
    <source>
        <dbReference type="EMBL" id="TVS89390.1"/>
    </source>
</evidence>
<dbReference type="AlphaFoldDB" id="A0A557XTS5"/>
<dbReference type="OrthoDB" id="4750985at2"/>
<dbReference type="RefSeq" id="WP_144949237.1">
    <property type="nucleotide sequence ID" value="NZ_VMQU01000042.1"/>
</dbReference>
<keyword evidence="3" id="KW-1185">Reference proteome</keyword>
<reference evidence="2 3" key="1">
    <citation type="submission" date="2019-07" db="EMBL/GenBank/DDBJ databases">
        <title>New Mycobacterium species.</title>
        <authorList>
            <person name="Tortoli E."/>
            <person name="Ghielmetti G."/>
            <person name="Friedel U."/>
            <person name="Trovato A."/>
        </authorList>
    </citation>
    <scope>NUCLEOTIDE SEQUENCE [LARGE SCALE GENOMIC DNA]</scope>
    <source>
        <strain evidence="2 3">16-83</strain>
    </source>
</reference>
<evidence type="ECO:0000313" key="3">
    <source>
        <dbReference type="Proteomes" id="UP000320513"/>
    </source>
</evidence>
<feature type="signal peptide" evidence="1">
    <location>
        <begin position="1"/>
        <end position="29"/>
    </location>
</feature>
<organism evidence="2 3">
    <name type="scientific">Mycobacterium helveticum</name>
    <dbReference type="NCBI Taxonomy" id="2592811"/>
    <lineage>
        <taxon>Bacteria</taxon>
        <taxon>Bacillati</taxon>
        <taxon>Actinomycetota</taxon>
        <taxon>Actinomycetes</taxon>
        <taxon>Mycobacteriales</taxon>
        <taxon>Mycobacteriaceae</taxon>
        <taxon>Mycobacterium</taxon>
    </lineage>
</organism>
<dbReference type="EMBL" id="VMQU01000042">
    <property type="protein sequence ID" value="TVS89390.1"/>
    <property type="molecule type" value="Genomic_DNA"/>
</dbReference>
<keyword evidence="1" id="KW-0732">Signal</keyword>
<protein>
    <recommendedName>
        <fullName evidence="4">DUF732 domain-containing protein</fullName>
    </recommendedName>
</protein>
<evidence type="ECO:0000256" key="1">
    <source>
        <dbReference type="SAM" id="SignalP"/>
    </source>
</evidence>
<dbReference type="Proteomes" id="UP000320513">
    <property type="component" value="Unassembled WGS sequence"/>
</dbReference>